<evidence type="ECO:0000259" key="2">
    <source>
        <dbReference type="Pfam" id="PF20151"/>
    </source>
</evidence>
<evidence type="ECO:0000256" key="1">
    <source>
        <dbReference type="SAM" id="Phobius"/>
    </source>
</evidence>
<keyword evidence="4" id="KW-1185">Reference proteome</keyword>
<keyword evidence="1" id="KW-0472">Membrane</keyword>
<keyword evidence="1" id="KW-0812">Transmembrane</keyword>
<feature type="transmembrane region" description="Helical" evidence="1">
    <location>
        <begin position="93"/>
        <end position="116"/>
    </location>
</feature>
<evidence type="ECO:0000313" key="3">
    <source>
        <dbReference type="EMBL" id="KIK32610.1"/>
    </source>
</evidence>
<feature type="transmembrane region" description="Helical" evidence="1">
    <location>
        <begin position="259"/>
        <end position="278"/>
    </location>
</feature>
<evidence type="ECO:0000313" key="4">
    <source>
        <dbReference type="Proteomes" id="UP000054485"/>
    </source>
</evidence>
<protein>
    <recommendedName>
        <fullName evidence="2">DUF6533 domain-containing protein</fullName>
    </recommendedName>
</protein>
<dbReference type="AlphaFoldDB" id="A0A0C9Z5C5"/>
<feature type="domain" description="DUF6533" evidence="2">
    <location>
        <begin position="41"/>
        <end position="77"/>
    </location>
</feature>
<organism evidence="3 4">
    <name type="scientific">Suillus luteus UH-Slu-Lm8-n1</name>
    <dbReference type="NCBI Taxonomy" id="930992"/>
    <lineage>
        <taxon>Eukaryota</taxon>
        <taxon>Fungi</taxon>
        <taxon>Dikarya</taxon>
        <taxon>Basidiomycota</taxon>
        <taxon>Agaricomycotina</taxon>
        <taxon>Agaricomycetes</taxon>
        <taxon>Agaricomycetidae</taxon>
        <taxon>Boletales</taxon>
        <taxon>Suillineae</taxon>
        <taxon>Suillaceae</taxon>
        <taxon>Suillus</taxon>
    </lineage>
</organism>
<dbReference type="InterPro" id="IPR045340">
    <property type="entry name" value="DUF6533"/>
</dbReference>
<dbReference type="STRING" id="930992.A0A0C9Z5C5"/>
<dbReference type="InParanoid" id="A0A0C9Z5C5"/>
<accession>A0A0C9Z5C5</accession>
<reference evidence="4" key="2">
    <citation type="submission" date="2015-01" db="EMBL/GenBank/DDBJ databases">
        <title>Evolutionary Origins and Diversification of the Mycorrhizal Mutualists.</title>
        <authorList>
            <consortium name="DOE Joint Genome Institute"/>
            <consortium name="Mycorrhizal Genomics Consortium"/>
            <person name="Kohler A."/>
            <person name="Kuo A."/>
            <person name="Nagy L.G."/>
            <person name="Floudas D."/>
            <person name="Copeland A."/>
            <person name="Barry K.W."/>
            <person name="Cichocki N."/>
            <person name="Veneault-Fourrey C."/>
            <person name="LaButti K."/>
            <person name="Lindquist E.A."/>
            <person name="Lipzen A."/>
            <person name="Lundell T."/>
            <person name="Morin E."/>
            <person name="Murat C."/>
            <person name="Riley R."/>
            <person name="Ohm R."/>
            <person name="Sun H."/>
            <person name="Tunlid A."/>
            <person name="Henrissat B."/>
            <person name="Grigoriev I.V."/>
            <person name="Hibbett D.S."/>
            <person name="Martin F."/>
        </authorList>
    </citation>
    <scope>NUCLEOTIDE SEQUENCE [LARGE SCALE GENOMIC DNA]</scope>
    <source>
        <strain evidence="4">UH-Slu-Lm8-n1</strain>
    </source>
</reference>
<sequence length="320" mass="35640">MTFVSNDPIWWPLLDANYFLSYCIRSSYQLAMSRSNIDLHFAVAAGIVVVYDWVLTIGQEIELIWRQRWSLMTVLYLGRATMPFFSLTDAVSIILYSVTSWINVAMAAMLGVIMIARLYAVYHGSRTMLIFLVIIFLAVNIACVVLSAIGLKNVVAEELILSGIHMCGYDYEGDTQLLFSMVWMLNTIWEVLALCLSLWIAVKHFRELRRLGPSTGSTIGDCFRVLIQSHVLYFASFAGVSCFELIIISPAILNSTASGIVILDSILNILSVVQIFVLGPRLILSVRECHAKLVAGSDADIELNSIVFQEHVHISTSGTV</sequence>
<dbReference type="Pfam" id="PF20151">
    <property type="entry name" value="DUF6533"/>
    <property type="match status" value="1"/>
</dbReference>
<feature type="transmembrane region" description="Helical" evidence="1">
    <location>
        <begin position="128"/>
        <end position="151"/>
    </location>
</feature>
<feature type="transmembrane region" description="Helical" evidence="1">
    <location>
        <begin position="231"/>
        <end position="253"/>
    </location>
</feature>
<dbReference type="HOGENOM" id="CLU_057751_0_0_1"/>
<gene>
    <name evidence="3" type="ORF">CY34DRAFT_814174</name>
</gene>
<name>A0A0C9Z5C5_9AGAM</name>
<reference evidence="3 4" key="1">
    <citation type="submission" date="2014-04" db="EMBL/GenBank/DDBJ databases">
        <authorList>
            <consortium name="DOE Joint Genome Institute"/>
            <person name="Kuo A."/>
            <person name="Ruytinx J."/>
            <person name="Rineau F."/>
            <person name="Colpaert J."/>
            <person name="Kohler A."/>
            <person name="Nagy L.G."/>
            <person name="Floudas D."/>
            <person name="Copeland A."/>
            <person name="Barry K.W."/>
            <person name="Cichocki N."/>
            <person name="Veneault-Fourrey C."/>
            <person name="LaButti K."/>
            <person name="Lindquist E.A."/>
            <person name="Lipzen A."/>
            <person name="Lundell T."/>
            <person name="Morin E."/>
            <person name="Murat C."/>
            <person name="Sun H."/>
            <person name="Tunlid A."/>
            <person name="Henrissat B."/>
            <person name="Grigoriev I.V."/>
            <person name="Hibbett D.S."/>
            <person name="Martin F."/>
            <person name="Nordberg H.P."/>
            <person name="Cantor M.N."/>
            <person name="Hua S.X."/>
        </authorList>
    </citation>
    <scope>NUCLEOTIDE SEQUENCE [LARGE SCALE GENOMIC DNA]</scope>
    <source>
        <strain evidence="3 4">UH-Slu-Lm8-n1</strain>
    </source>
</reference>
<feature type="transmembrane region" description="Helical" evidence="1">
    <location>
        <begin position="69"/>
        <end position="87"/>
    </location>
</feature>
<dbReference type="Proteomes" id="UP000054485">
    <property type="component" value="Unassembled WGS sequence"/>
</dbReference>
<keyword evidence="1" id="KW-1133">Transmembrane helix</keyword>
<dbReference type="EMBL" id="KN836172">
    <property type="protein sequence ID" value="KIK32610.1"/>
    <property type="molecule type" value="Genomic_DNA"/>
</dbReference>
<dbReference type="OrthoDB" id="2672918at2759"/>
<feature type="transmembrane region" description="Helical" evidence="1">
    <location>
        <begin position="181"/>
        <end position="202"/>
    </location>
</feature>
<feature type="transmembrane region" description="Helical" evidence="1">
    <location>
        <begin position="39"/>
        <end position="57"/>
    </location>
</feature>
<proteinExistence type="predicted"/>